<evidence type="ECO:0000313" key="9">
    <source>
        <dbReference type="Proteomes" id="UP000473470"/>
    </source>
</evidence>
<dbReference type="Proteomes" id="UP000473470">
    <property type="component" value="Unassembled WGS sequence"/>
</dbReference>
<evidence type="ECO:0000259" key="6">
    <source>
        <dbReference type="Pfam" id="PF25954"/>
    </source>
</evidence>
<evidence type="ECO:0000259" key="5">
    <source>
        <dbReference type="Pfam" id="PF25917"/>
    </source>
</evidence>
<dbReference type="EMBL" id="VZOK01000042">
    <property type="protein sequence ID" value="KAB0635138.1"/>
    <property type="molecule type" value="Genomic_DNA"/>
</dbReference>
<organism evidence="8 9">
    <name type="scientific">Burkholderia stagnalis</name>
    <dbReference type="NCBI Taxonomy" id="1503054"/>
    <lineage>
        <taxon>Bacteria</taxon>
        <taxon>Pseudomonadati</taxon>
        <taxon>Pseudomonadota</taxon>
        <taxon>Betaproteobacteria</taxon>
        <taxon>Burkholderiales</taxon>
        <taxon>Burkholderiaceae</taxon>
        <taxon>Burkholderia</taxon>
        <taxon>Burkholderia cepacia complex</taxon>
    </lineage>
</organism>
<dbReference type="InterPro" id="IPR058792">
    <property type="entry name" value="Beta-barrel_RND_2"/>
</dbReference>
<dbReference type="Pfam" id="PF25876">
    <property type="entry name" value="HH_MFP_RND"/>
    <property type="match status" value="1"/>
</dbReference>
<evidence type="ECO:0000256" key="2">
    <source>
        <dbReference type="ARBA" id="ARBA00009477"/>
    </source>
</evidence>
<dbReference type="PANTHER" id="PTHR30469:SF37">
    <property type="entry name" value="RAGD PROTEIN"/>
    <property type="match status" value="1"/>
</dbReference>
<dbReference type="GO" id="GO:1990281">
    <property type="term" value="C:efflux pump complex"/>
    <property type="evidence" value="ECO:0007669"/>
    <property type="project" value="TreeGrafter"/>
</dbReference>
<dbReference type="Gene3D" id="2.40.420.20">
    <property type="match status" value="1"/>
</dbReference>
<evidence type="ECO:0000313" key="8">
    <source>
        <dbReference type="EMBL" id="KAB0635138.1"/>
    </source>
</evidence>
<dbReference type="NCBIfam" id="TIGR01730">
    <property type="entry name" value="RND_mfp"/>
    <property type="match status" value="1"/>
</dbReference>
<keyword evidence="3" id="KW-0813">Transport</keyword>
<dbReference type="InterPro" id="IPR058627">
    <property type="entry name" value="MdtA-like_C"/>
</dbReference>
<dbReference type="Gene3D" id="2.40.50.100">
    <property type="match status" value="1"/>
</dbReference>
<dbReference type="RefSeq" id="WP_059883656.1">
    <property type="nucleotide sequence ID" value="NZ_CABVPM010000041.1"/>
</dbReference>
<feature type="domain" description="Multidrug resistance protein MdtA-like barrel-sandwich hybrid" evidence="5">
    <location>
        <begin position="99"/>
        <end position="234"/>
    </location>
</feature>
<dbReference type="FunFam" id="2.40.30.170:FF:000010">
    <property type="entry name" value="Efflux RND transporter periplasmic adaptor subunit"/>
    <property type="match status" value="1"/>
</dbReference>
<dbReference type="SUPFAM" id="SSF111369">
    <property type="entry name" value="HlyD-like secretion proteins"/>
    <property type="match status" value="1"/>
</dbReference>
<comment type="similarity">
    <text evidence="2">Belongs to the membrane fusion protein (MFP) (TC 8.A.1) family.</text>
</comment>
<dbReference type="AlphaFoldDB" id="A0A6L3MU02"/>
<dbReference type="Pfam" id="PF25967">
    <property type="entry name" value="RND-MFP_C"/>
    <property type="match status" value="1"/>
</dbReference>
<dbReference type="Gene3D" id="1.10.287.470">
    <property type="entry name" value="Helix hairpin bin"/>
    <property type="match status" value="1"/>
</dbReference>
<sequence length="410" mass="43601">MEEKHHSAVGIQVDEHGLDLPARAGVWRRARIVVIVVGVLLAAGAARTIVSNVTNHNRLDALTAQNARQYVNVVHPADAASGGRLSLPGTLRGYVEAPIFARASGYVLRWQADIGAHVKQGQLLAELDTPELNQELAQATAQRQQAQAALALAKTSFERAQQLRQRDAVSQQELDDRQGAYNQGTANLAAADANMRRLTELKGFQRIVAPIDGIVTQRNVDVGDLVSSGNAGRALFTVVQADRLRLYVQVPQAYAQQVKTGQHVSVAQAELPGQTFDGTITRTSEAIDVATRSLQIEITLPNPDGRLLPGAYVQATLPMAPAGRLSIPANTLLFRAEGPTVATVDAHGQIRLKPVTVLRTVGQTLEIDGGITPDDRLVVNPSDALANGDQVVIAKQPPQPASGAAPGAKT</sequence>
<feature type="domain" description="CusB-like beta-barrel" evidence="6">
    <location>
        <begin position="247"/>
        <end position="317"/>
    </location>
</feature>
<evidence type="ECO:0000259" key="4">
    <source>
        <dbReference type="Pfam" id="PF25876"/>
    </source>
</evidence>
<name>A0A6L3MU02_9BURK</name>
<protein>
    <submittedName>
        <fullName evidence="8">Efflux RND transporter periplasmic adaptor subunit</fullName>
    </submittedName>
</protein>
<evidence type="ECO:0000256" key="1">
    <source>
        <dbReference type="ARBA" id="ARBA00004196"/>
    </source>
</evidence>
<comment type="subcellular location">
    <subcellularLocation>
        <location evidence="1">Cell envelope</location>
    </subcellularLocation>
</comment>
<reference evidence="8 9" key="1">
    <citation type="submission" date="2019-09" db="EMBL/GenBank/DDBJ databases">
        <title>Draft genome sequences of 48 bacterial type strains from the CCUG.</title>
        <authorList>
            <person name="Tunovic T."/>
            <person name="Pineiro-Iglesias B."/>
            <person name="Unosson C."/>
            <person name="Inganas E."/>
            <person name="Ohlen M."/>
            <person name="Cardew S."/>
            <person name="Jensie-Markopoulos S."/>
            <person name="Salva-Serra F."/>
            <person name="Jaen-Luchoro D."/>
            <person name="Karlsson R."/>
            <person name="Svensson-Stadler L."/>
            <person name="Chun J."/>
            <person name="Moore E."/>
        </authorList>
    </citation>
    <scope>NUCLEOTIDE SEQUENCE [LARGE SCALE GENOMIC DNA]</scope>
    <source>
        <strain evidence="8 9">CCUG 65686</strain>
    </source>
</reference>
<dbReference type="InterPro" id="IPR058625">
    <property type="entry name" value="MdtA-like_BSH"/>
</dbReference>
<dbReference type="InterPro" id="IPR006143">
    <property type="entry name" value="RND_pump_MFP"/>
</dbReference>
<comment type="caution">
    <text evidence="8">The sequence shown here is derived from an EMBL/GenBank/DDBJ whole genome shotgun (WGS) entry which is preliminary data.</text>
</comment>
<feature type="domain" description="Multidrug resistance protein MdtA-like alpha-helical hairpin" evidence="4">
    <location>
        <begin position="135"/>
        <end position="194"/>
    </location>
</feature>
<dbReference type="Gene3D" id="2.40.30.170">
    <property type="match status" value="1"/>
</dbReference>
<evidence type="ECO:0000259" key="7">
    <source>
        <dbReference type="Pfam" id="PF25967"/>
    </source>
</evidence>
<dbReference type="Pfam" id="PF25954">
    <property type="entry name" value="Beta-barrel_RND_2"/>
    <property type="match status" value="1"/>
</dbReference>
<dbReference type="GO" id="GO:0015562">
    <property type="term" value="F:efflux transmembrane transporter activity"/>
    <property type="evidence" value="ECO:0007669"/>
    <property type="project" value="TreeGrafter"/>
</dbReference>
<dbReference type="InterPro" id="IPR058624">
    <property type="entry name" value="MdtA-like_HH"/>
</dbReference>
<feature type="domain" description="Multidrug resistance protein MdtA-like C-terminal permuted SH3" evidence="7">
    <location>
        <begin position="327"/>
        <end position="380"/>
    </location>
</feature>
<proteinExistence type="inferred from homology"/>
<evidence type="ECO:0000256" key="3">
    <source>
        <dbReference type="ARBA" id="ARBA00022448"/>
    </source>
</evidence>
<dbReference type="PANTHER" id="PTHR30469">
    <property type="entry name" value="MULTIDRUG RESISTANCE PROTEIN MDTA"/>
    <property type="match status" value="1"/>
</dbReference>
<dbReference type="Pfam" id="PF25917">
    <property type="entry name" value="BSH_RND"/>
    <property type="match status" value="1"/>
</dbReference>
<accession>A0A6L3MU02</accession>
<gene>
    <name evidence="8" type="ORF">F7R25_24180</name>
</gene>